<evidence type="ECO:0000256" key="3">
    <source>
        <dbReference type="ARBA" id="ARBA00023457"/>
    </source>
</evidence>
<reference evidence="8" key="1">
    <citation type="submission" date="2020-05" db="EMBL/GenBank/DDBJ databases">
        <authorList>
            <person name="Chiriac C."/>
            <person name="Salcher M."/>
            <person name="Ghai R."/>
            <person name="Kavagutti S V."/>
        </authorList>
    </citation>
    <scope>NUCLEOTIDE SEQUENCE</scope>
</reference>
<name>A0A6J7H538_9ZZZZ</name>
<dbReference type="PANTHER" id="PTHR43413">
    <property type="entry name" value="TRANSCRIPTIONAL REGULATOR, ASNC FAMILY"/>
    <property type="match status" value="1"/>
</dbReference>
<evidence type="ECO:0000256" key="5">
    <source>
        <dbReference type="ARBA" id="ARBA00048470"/>
    </source>
</evidence>
<evidence type="ECO:0000259" key="6">
    <source>
        <dbReference type="Pfam" id="PF17805"/>
    </source>
</evidence>
<dbReference type="InterPro" id="IPR050684">
    <property type="entry name" value="HTH-Siroheme_Decarb"/>
</dbReference>
<dbReference type="EC" id="4.1.1.111" evidence="4"/>
<dbReference type="InterPro" id="IPR036388">
    <property type="entry name" value="WH-like_DNA-bd_sf"/>
</dbReference>
<sequence>MASDVTATPKLRSRNDGAAVPLSETDRKLLNLMQGSFPLVPRPYAAVAAQAGLPEEQVLADVQRLLADRIIRQVTPIYDTRALGYGSMLVAAKVDPQHPWGPAKIINSHPGVSHNYLRNHEFNMWFTIAVEEDSRLGLQGTLDLLQELTEAESIRQLPTLQLFKIRMELDVEGDTASLSTPGVVEAPAELERQEYDDFDRAVIRATQGDLPVISEPWAPAAAKLGVSVEELLAHLGQMQERGLLRRVAAILFHRRAGFSANGMGVWQVPEDRIAEIGPRMASFRGISHCYQRPTYKDWPYQIFTMAHGRSKEECDAILDAIAAEFPDIQSRATLYSSTEFKKIRLQYFTDEFRAWEREHGGA</sequence>
<protein>
    <recommendedName>
        <fullName evidence="4">siroheme decarboxylase</fullName>
        <ecNumber evidence="4">4.1.1.111</ecNumber>
    </recommendedName>
</protein>
<dbReference type="GO" id="GO:0016829">
    <property type="term" value="F:lyase activity"/>
    <property type="evidence" value="ECO:0007669"/>
    <property type="project" value="UniProtKB-KW"/>
</dbReference>
<evidence type="ECO:0000259" key="7">
    <source>
        <dbReference type="Pfam" id="PF22451"/>
    </source>
</evidence>
<dbReference type="EMBL" id="CAFBMX010000001">
    <property type="protein sequence ID" value="CAB4914744.1"/>
    <property type="molecule type" value="Genomic_DNA"/>
</dbReference>
<keyword evidence="1" id="KW-0456">Lyase</keyword>
<comment type="pathway">
    <text evidence="2">Porphyrin-containing compound metabolism.</text>
</comment>
<organism evidence="8">
    <name type="scientific">freshwater metagenome</name>
    <dbReference type="NCBI Taxonomy" id="449393"/>
    <lineage>
        <taxon>unclassified sequences</taxon>
        <taxon>metagenomes</taxon>
        <taxon>ecological metagenomes</taxon>
    </lineage>
</organism>
<dbReference type="Pfam" id="PF22451">
    <property type="entry name" value="NirdL-like_HTH"/>
    <property type="match status" value="2"/>
</dbReference>
<evidence type="ECO:0000256" key="1">
    <source>
        <dbReference type="ARBA" id="ARBA00023239"/>
    </source>
</evidence>
<proteinExistence type="inferred from homology"/>
<evidence type="ECO:0000256" key="4">
    <source>
        <dbReference type="ARBA" id="ARBA00023471"/>
    </source>
</evidence>
<feature type="domain" description="Siroheme decarboxylase AsnC-like ligand binding" evidence="6">
    <location>
        <begin position="255"/>
        <end position="341"/>
    </location>
</feature>
<dbReference type="Pfam" id="PF17805">
    <property type="entry name" value="AsnC_trans_reg2"/>
    <property type="match status" value="2"/>
</dbReference>
<feature type="domain" description="Siroheme decarboxylase NirL-like HTH" evidence="7">
    <location>
        <begin position="26"/>
        <end position="72"/>
    </location>
</feature>
<dbReference type="Gene3D" id="1.10.10.10">
    <property type="entry name" value="Winged helix-like DNA-binding domain superfamily/Winged helix DNA-binding domain"/>
    <property type="match status" value="1"/>
</dbReference>
<accession>A0A6J7H538</accession>
<dbReference type="Gene3D" id="3.30.70.3460">
    <property type="match status" value="2"/>
</dbReference>
<dbReference type="InterPro" id="IPR040523">
    <property type="entry name" value="AsnC_trans_reg2"/>
</dbReference>
<dbReference type="PANTHER" id="PTHR43413:SF1">
    <property type="entry name" value="SIROHEME DECARBOXYLASE NIRL SUBUNIT"/>
    <property type="match status" value="1"/>
</dbReference>
<gene>
    <name evidence="8" type="ORF">UFOPK3674_00156</name>
</gene>
<evidence type="ECO:0000256" key="2">
    <source>
        <dbReference type="ARBA" id="ARBA00023444"/>
    </source>
</evidence>
<feature type="domain" description="Siroheme decarboxylase AsnC-like ligand binding" evidence="6">
    <location>
        <begin position="83"/>
        <end position="164"/>
    </location>
</feature>
<evidence type="ECO:0000313" key="8">
    <source>
        <dbReference type="EMBL" id="CAB4914744.1"/>
    </source>
</evidence>
<feature type="domain" description="Siroheme decarboxylase NirL-like HTH" evidence="7">
    <location>
        <begin position="199"/>
        <end position="245"/>
    </location>
</feature>
<dbReference type="AlphaFoldDB" id="A0A6J7H538"/>
<comment type="similarity">
    <text evidence="3">Belongs to the Ahb/Nir family.</text>
</comment>
<dbReference type="InterPro" id="IPR053953">
    <property type="entry name" value="NirdL-like_HTH"/>
</dbReference>
<comment type="catalytic activity">
    <reaction evidence="5">
        <text>siroheme + 2 H(+) = 12,18-didecarboxysiroheme + 2 CO2</text>
        <dbReference type="Rhea" id="RHEA:19093"/>
        <dbReference type="ChEBI" id="CHEBI:15378"/>
        <dbReference type="ChEBI" id="CHEBI:16526"/>
        <dbReference type="ChEBI" id="CHEBI:60052"/>
        <dbReference type="ChEBI" id="CHEBI:140497"/>
        <dbReference type="EC" id="4.1.1.111"/>
    </reaction>
</comment>